<dbReference type="AlphaFoldDB" id="A0A1I8Q0A8"/>
<keyword evidence="2" id="KW-0328">Glycosyltransferase</keyword>
<keyword evidence="3" id="KW-0808">Transferase</keyword>
<evidence type="ECO:0000256" key="2">
    <source>
        <dbReference type="ARBA" id="ARBA00022676"/>
    </source>
</evidence>
<dbReference type="SUPFAM" id="SSF53756">
    <property type="entry name" value="UDP-Glycosyltransferase/glycogen phosphorylase"/>
    <property type="match status" value="1"/>
</dbReference>
<evidence type="ECO:0000256" key="1">
    <source>
        <dbReference type="ARBA" id="ARBA00009995"/>
    </source>
</evidence>
<dbReference type="Pfam" id="PF00201">
    <property type="entry name" value="UDPGT"/>
    <property type="match status" value="1"/>
</dbReference>
<keyword evidence="6" id="KW-1185">Reference proteome</keyword>
<proteinExistence type="inferred from homology"/>
<name>A0A1I8Q0A8_STOCA</name>
<organism evidence="5 6">
    <name type="scientific">Stomoxys calcitrans</name>
    <name type="common">Stable fly</name>
    <name type="synonym">Conops calcitrans</name>
    <dbReference type="NCBI Taxonomy" id="35570"/>
    <lineage>
        <taxon>Eukaryota</taxon>
        <taxon>Metazoa</taxon>
        <taxon>Ecdysozoa</taxon>
        <taxon>Arthropoda</taxon>
        <taxon>Hexapoda</taxon>
        <taxon>Insecta</taxon>
        <taxon>Pterygota</taxon>
        <taxon>Neoptera</taxon>
        <taxon>Endopterygota</taxon>
        <taxon>Diptera</taxon>
        <taxon>Brachycera</taxon>
        <taxon>Muscomorpha</taxon>
        <taxon>Muscoidea</taxon>
        <taxon>Muscidae</taxon>
        <taxon>Stomoxys</taxon>
    </lineage>
</organism>
<gene>
    <name evidence="5" type="primary">106081282</name>
</gene>
<protein>
    <recommendedName>
        <fullName evidence="7">UDP-glucuronosyltransferase</fullName>
    </recommendedName>
</protein>
<dbReference type="STRING" id="35570.A0A1I8Q0A8"/>
<dbReference type="InterPro" id="IPR002213">
    <property type="entry name" value="UDP_glucos_trans"/>
</dbReference>
<dbReference type="GO" id="GO:0008194">
    <property type="term" value="F:UDP-glycosyltransferase activity"/>
    <property type="evidence" value="ECO:0007669"/>
    <property type="project" value="InterPro"/>
</dbReference>
<evidence type="ECO:0000313" key="6">
    <source>
        <dbReference type="Proteomes" id="UP000095300"/>
    </source>
</evidence>
<reference evidence="5" key="1">
    <citation type="submission" date="2020-05" db="UniProtKB">
        <authorList>
            <consortium name="EnsemblMetazoa"/>
        </authorList>
    </citation>
    <scope>IDENTIFICATION</scope>
    <source>
        <strain evidence="5">USDA</strain>
    </source>
</reference>
<sequence>MYWPAFTTVLLLVLAGCCWPQTGGSQILALFINGHRSHLVLYSSIVNLLLDRGHHVTLVTTNDIPQISAEAANLRWIKLSSNYTRGRAMTQSNPLDKIESMLRRIEDTSKFMRDPKWLSFMQENHHPTYDLMILGYLFNDYQLGVAAHFKCPVVVVWTGQPIGFVHRLMGNPEERWYVPQPYDRNQFSGFKALAFGWFEKFVELLALQKMREIYNEHFPESKYPAFNEMRKNVSLALFNHHSLSEGPIAPFVPAIIEIGGLEYHKQEHKDNKLESILKTKDNIIYLSFGSRVKWSQMDTNFVDIFLESFAQYPNYTILWTYDKNCTELEIKSGNVLCQQWWPQTLILASNKTRLFISHGGKGSISEVYRYGKPILGFPFFGDQRANVAKIQAKHMGFKLDIHNLTKEGLVRAIHELLTKEEYRRNAEEFSSLYKDRPQTNEQTLIYWLEYVIRHRGAQHLRSPALELNVIEYYNLDVYMVIMLSLAILRVVCNWLEKSFKK</sequence>
<dbReference type="EnsemblMetazoa" id="SCAU012664-RA">
    <property type="protein sequence ID" value="SCAU012664-PA"/>
    <property type="gene ID" value="SCAU012664"/>
</dbReference>
<evidence type="ECO:0000256" key="4">
    <source>
        <dbReference type="SAM" id="SignalP"/>
    </source>
</evidence>
<dbReference type="SMR" id="A0A1I8Q0A8"/>
<dbReference type="InterPro" id="IPR050271">
    <property type="entry name" value="UDP-glycosyltransferase"/>
</dbReference>
<feature type="chain" id="PRO_5009327509" description="UDP-glucuronosyltransferase" evidence="4">
    <location>
        <begin position="25"/>
        <end position="501"/>
    </location>
</feature>
<dbReference type="Proteomes" id="UP000095300">
    <property type="component" value="Unassembled WGS sequence"/>
</dbReference>
<dbReference type="VEuPathDB" id="VectorBase:SCAU012664"/>
<dbReference type="PANTHER" id="PTHR48043">
    <property type="entry name" value="EG:EG0003.4 PROTEIN-RELATED"/>
    <property type="match status" value="1"/>
</dbReference>
<feature type="signal peptide" evidence="4">
    <location>
        <begin position="1"/>
        <end position="24"/>
    </location>
</feature>
<keyword evidence="4" id="KW-0732">Signal</keyword>
<dbReference type="PANTHER" id="PTHR48043:SF145">
    <property type="entry name" value="FI06409P-RELATED"/>
    <property type="match status" value="1"/>
</dbReference>
<evidence type="ECO:0008006" key="7">
    <source>
        <dbReference type="Google" id="ProtNLM"/>
    </source>
</evidence>
<evidence type="ECO:0000313" key="5">
    <source>
        <dbReference type="EnsemblMetazoa" id="SCAU012664-PA"/>
    </source>
</evidence>
<dbReference type="CDD" id="cd03784">
    <property type="entry name" value="GT1_Gtf-like"/>
    <property type="match status" value="1"/>
</dbReference>
<dbReference type="FunFam" id="3.40.50.2000:FF:000021">
    <property type="entry name" value="UDP-glucuronosyltransferase"/>
    <property type="match status" value="1"/>
</dbReference>
<evidence type="ECO:0000256" key="3">
    <source>
        <dbReference type="ARBA" id="ARBA00022679"/>
    </source>
</evidence>
<dbReference type="KEGG" id="scac:106081282"/>
<comment type="similarity">
    <text evidence="1">Belongs to the UDP-glycosyltransferase family.</text>
</comment>
<dbReference type="Gene3D" id="3.40.50.2000">
    <property type="entry name" value="Glycogen Phosphorylase B"/>
    <property type="match status" value="2"/>
</dbReference>
<dbReference type="OrthoDB" id="5835829at2759"/>
<accession>A0A1I8Q0A8</accession>